<dbReference type="EMBL" id="UYYB01028451">
    <property type="protein sequence ID" value="VDM73029.1"/>
    <property type="molecule type" value="Genomic_DNA"/>
</dbReference>
<feature type="region of interest" description="Disordered" evidence="1">
    <location>
        <begin position="70"/>
        <end position="111"/>
    </location>
</feature>
<organism evidence="2 3">
    <name type="scientific">Strongylus vulgaris</name>
    <name type="common">Blood worm</name>
    <dbReference type="NCBI Taxonomy" id="40348"/>
    <lineage>
        <taxon>Eukaryota</taxon>
        <taxon>Metazoa</taxon>
        <taxon>Ecdysozoa</taxon>
        <taxon>Nematoda</taxon>
        <taxon>Chromadorea</taxon>
        <taxon>Rhabditida</taxon>
        <taxon>Rhabditina</taxon>
        <taxon>Rhabditomorpha</taxon>
        <taxon>Strongyloidea</taxon>
        <taxon>Strongylidae</taxon>
        <taxon>Strongylus</taxon>
    </lineage>
</organism>
<dbReference type="AlphaFoldDB" id="A0A3P7J0H1"/>
<sequence>MLLVMASTGLFASVPGLHQMTVSRMGNVLPQLIRDTLPATPPPIPPAQPEPTSLTSVASASRVGGRVHIAPAIPSPSEESLPSTTSAPQPATAFATESTPSAVVPPHHPNDPVHSNEQPAIPATVPVNIPLVSQIDHLACFYISSWYLLSWDDNIRMLLQAQNYGTIASNNPGRVHRHLYINILWNSLHFTGSPAPACITLTKLVPLFSVSKMFEKLVVLVEHCVPFRSSL</sequence>
<keyword evidence="3" id="KW-1185">Reference proteome</keyword>
<evidence type="ECO:0000313" key="2">
    <source>
        <dbReference type="EMBL" id="VDM73029.1"/>
    </source>
</evidence>
<name>A0A3P7J0H1_STRVU</name>
<dbReference type="Proteomes" id="UP000270094">
    <property type="component" value="Unassembled WGS sequence"/>
</dbReference>
<evidence type="ECO:0000313" key="3">
    <source>
        <dbReference type="Proteomes" id="UP000270094"/>
    </source>
</evidence>
<protein>
    <submittedName>
        <fullName evidence="2">Uncharacterized protein</fullName>
    </submittedName>
</protein>
<evidence type="ECO:0000256" key="1">
    <source>
        <dbReference type="SAM" id="MobiDB-lite"/>
    </source>
</evidence>
<feature type="compositionally biased region" description="Low complexity" evidence="1">
    <location>
        <begin position="70"/>
        <end position="88"/>
    </location>
</feature>
<gene>
    <name evidence="2" type="ORF">SVUK_LOCUS8027</name>
</gene>
<accession>A0A3P7J0H1</accession>
<reference evidence="2 3" key="1">
    <citation type="submission" date="2018-11" db="EMBL/GenBank/DDBJ databases">
        <authorList>
            <consortium name="Pathogen Informatics"/>
        </authorList>
    </citation>
    <scope>NUCLEOTIDE SEQUENCE [LARGE SCALE GENOMIC DNA]</scope>
</reference>
<proteinExistence type="predicted"/>